<organism evidence="1 2">
    <name type="scientific">Deinococcus radiopugnans ATCC 19172</name>
    <dbReference type="NCBI Taxonomy" id="585398"/>
    <lineage>
        <taxon>Bacteria</taxon>
        <taxon>Thermotogati</taxon>
        <taxon>Deinococcota</taxon>
        <taxon>Deinococci</taxon>
        <taxon>Deinococcales</taxon>
        <taxon>Deinococcaceae</taxon>
        <taxon>Deinococcus</taxon>
    </lineage>
</organism>
<accession>A0ABR6NSX8</accession>
<proteinExistence type="predicted"/>
<dbReference type="Proteomes" id="UP000629870">
    <property type="component" value="Unassembled WGS sequence"/>
</dbReference>
<evidence type="ECO:0000313" key="2">
    <source>
        <dbReference type="Proteomes" id="UP000629870"/>
    </source>
</evidence>
<name>A0ABR6NSX8_9DEIO</name>
<keyword evidence="2" id="KW-1185">Reference proteome</keyword>
<dbReference type="EMBL" id="JACHEW010000011">
    <property type="protein sequence ID" value="MBB6017133.1"/>
    <property type="molecule type" value="Genomic_DNA"/>
</dbReference>
<gene>
    <name evidence="1" type="ORF">HNQ04_002395</name>
</gene>
<comment type="caution">
    <text evidence="1">The sequence shown here is derived from an EMBL/GenBank/DDBJ whole genome shotgun (WGS) entry which is preliminary data.</text>
</comment>
<reference evidence="1 2" key="1">
    <citation type="submission" date="2020-08" db="EMBL/GenBank/DDBJ databases">
        <title>Genomic Encyclopedia of Type Strains, Phase IV (KMG-IV): sequencing the most valuable type-strain genomes for metagenomic binning, comparative biology and taxonomic classification.</title>
        <authorList>
            <person name="Goeker M."/>
        </authorList>
    </citation>
    <scope>NUCLEOTIDE SEQUENCE [LARGE SCALE GENOMIC DNA]</scope>
    <source>
        <strain evidence="1 2">DSM 12027</strain>
    </source>
</reference>
<sequence>MIDDYSDLKREKKIDCIIKGKNRPALGAGFSASMTQS</sequence>
<protein>
    <submittedName>
        <fullName evidence="1">Uncharacterized protein</fullName>
    </submittedName>
</protein>
<evidence type="ECO:0000313" key="1">
    <source>
        <dbReference type="EMBL" id="MBB6017133.1"/>
    </source>
</evidence>